<dbReference type="EC" id="3.5.1.98" evidence="1 4"/>
<dbReference type="Proteomes" id="UP000009168">
    <property type="component" value="Unassembled WGS sequence"/>
</dbReference>
<name>I7LWK7_TETTS</name>
<reference evidence="10" key="1">
    <citation type="journal article" date="2006" name="PLoS Biol.">
        <title>Macronuclear genome sequence of the ciliate Tetrahymena thermophila, a model eukaryote.</title>
        <authorList>
            <person name="Eisen J.A."/>
            <person name="Coyne R.S."/>
            <person name="Wu M."/>
            <person name="Wu D."/>
            <person name="Thiagarajan M."/>
            <person name="Wortman J.R."/>
            <person name="Badger J.H."/>
            <person name="Ren Q."/>
            <person name="Amedeo P."/>
            <person name="Jones K.M."/>
            <person name="Tallon L.J."/>
            <person name="Delcher A.L."/>
            <person name="Salzberg S.L."/>
            <person name="Silva J.C."/>
            <person name="Haas B.J."/>
            <person name="Majoros W.H."/>
            <person name="Farzad M."/>
            <person name="Carlton J.M."/>
            <person name="Smith R.K. Jr."/>
            <person name="Garg J."/>
            <person name="Pearlman R.E."/>
            <person name="Karrer K.M."/>
            <person name="Sun L."/>
            <person name="Manning G."/>
            <person name="Elde N.C."/>
            <person name="Turkewitz A.P."/>
            <person name="Asai D.J."/>
            <person name="Wilkes D.E."/>
            <person name="Wang Y."/>
            <person name="Cai H."/>
            <person name="Collins K."/>
            <person name="Stewart B.A."/>
            <person name="Lee S.R."/>
            <person name="Wilamowska K."/>
            <person name="Weinberg Z."/>
            <person name="Ruzzo W.L."/>
            <person name="Wloga D."/>
            <person name="Gaertig J."/>
            <person name="Frankel J."/>
            <person name="Tsao C.-C."/>
            <person name="Gorovsky M.A."/>
            <person name="Keeling P.J."/>
            <person name="Waller R.F."/>
            <person name="Patron N.J."/>
            <person name="Cherry J.M."/>
            <person name="Stover N.A."/>
            <person name="Krieger C.J."/>
            <person name="del Toro C."/>
            <person name="Ryder H.F."/>
            <person name="Williamson S.C."/>
            <person name="Barbeau R.A."/>
            <person name="Hamilton E.P."/>
            <person name="Orias E."/>
        </authorList>
    </citation>
    <scope>NUCLEOTIDE SEQUENCE [LARGE SCALE GENOMIC DNA]</scope>
    <source>
        <strain evidence="10">SB210</strain>
    </source>
</reference>
<dbReference type="PANTHER" id="PTHR10625:SF44">
    <property type="entry name" value="HISTONE DEACETYLASE 19"/>
    <property type="match status" value="1"/>
</dbReference>
<evidence type="ECO:0000259" key="8">
    <source>
        <dbReference type="Pfam" id="PF00850"/>
    </source>
</evidence>
<keyword evidence="7" id="KW-0479">Metal-binding</keyword>
<dbReference type="GeneID" id="7827202"/>
<keyword evidence="10" id="KW-1185">Reference proteome</keyword>
<evidence type="ECO:0000313" key="10">
    <source>
        <dbReference type="Proteomes" id="UP000009168"/>
    </source>
</evidence>
<dbReference type="eggNOG" id="KOG1342">
    <property type="taxonomic scope" value="Eukaryota"/>
</dbReference>
<dbReference type="OrthoDB" id="1918432at2759"/>
<dbReference type="GO" id="GO:0040029">
    <property type="term" value="P:epigenetic regulation of gene expression"/>
    <property type="evidence" value="ECO:0007669"/>
    <property type="project" value="TreeGrafter"/>
</dbReference>
<evidence type="ECO:0000256" key="6">
    <source>
        <dbReference type="PIRSR" id="PIRSR037913-2"/>
    </source>
</evidence>
<feature type="binding site" evidence="7">
    <location>
        <position position="203"/>
    </location>
    <ligand>
        <name>a divalent metal cation</name>
        <dbReference type="ChEBI" id="CHEBI:60240"/>
    </ligand>
</feature>
<feature type="binding site" evidence="6">
    <location>
        <position position="329"/>
    </location>
    <ligand>
        <name>substrate</name>
    </ligand>
</feature>
<keyword evidence="2 4" id="KW-0378">Hydrolase</keyword>
<dbReference type="OMA" id="NIPLMMV"/>
<protein>
    <recommendedName>
        <fullName evidence="1 4">Histone deacetylase</fullName>
        <ecNumber evidence="1 4">3.5.1.98</ecNumber>
    </recommendedName>
</protein>
<dbReference type="GO" id="GO:0005634">
    <property type="term" value="C:nucleus"/>
    <property type="evidence" value="ECO:0007669"/>
    <property type="project" value="UniProtKB-SubCell"/>
</dbReference>
<dbReference type="Pfam" id="PF00850">
    <property type="entry name" value="Hist_deacetyl"/>
    <property type="match status" value="1"/>
</dbReference>
<accession>I7LWK7</accession>
<dbReference type="Gene3D" id="3.40.800.20">
    <property type="entry name" value="Histone deacetylase domain"/>
    <property type="match status" value="1"/>
</dbReference>
<dbReference type="PIRSF" id="PIRSF037913">
    <property type="entry name" value="His_deacetylse_1"/>
    <property type="match status" value="1"/>
</dbReference>
<evidence type="ECO:0000313" key="9">
    <source>
        <dbReference type="EMBL" id="EAS02070.2"/>
    </source>
</evidence>
<dbReference type="FunCoup" id="I7LWK7">
    <property type="interactions" value="550"/>
</dbReference>
<dbReference type="InterPro" id="IPR003084">
    <property type="entry name" value="HDAC_I/II"/>
</dbReference>
<evidence type="ECO:0000256" key="4">
    <source>
        <dbReference type="PIRNR" id="PIRNR037913"/>
    </source>
</evidence>
<dbReference type="InterPro" id="IPR037138">
    <property type="entry name" value="His_deacetylse_dom_sf"/>
</dbReference>
<keyword evidence="4" id="KW-0804">Transcription</keyword>
<feature type="binding site" evidence="6">
    <location>
        <position position="174"/>
    </location>
    <ligand>
        <name>substrate</name>
    </ligand>
</feature>
<organism evidence="9 10">
    <name type="scientific">Tetrahymena thermophila (strain SB210)</name>
    <dbReference type="NCBI Taxonomy" id="312017"/>
    <lineage>
        <taxon>Eukaryota</taxon>
        <taxon>Sar</taxon>
        <taxon>Alveolata</taxon>
        <taxon>Ciliophora</taxon>
        <taxon>Intramacronucleata</taxon>
        <taxon>Oligohymenophorea</taxon>
        <taxon>Hymenostomatida</taxon>
        <taxon>Tetrahymenina</taxon>
        <taxon>Tetrahymenidae</taxon>
        <taxon>Tetrahymena</taxon>
    </lineage>
</organism>
<dbReference type="InterPro" id="IPR000286">
    <property type="entry name" value="HDACs"/>
</dbReference>
<feature type="binding site" evidence="7">
    <location>
        <position position="290"/>
    </location>
    <ligand>
        <name>a divalent metal cation</name>
        <dbReference type="ChEBI" id="CHEBI:60240"/>
    </ligand>
</feature>
<dbReference type="STRING" id="312017.I7LWK7"/>
<comment type="subcellular location">
    <subcellularLocation>
        <location evidence="4">Nucleus</location>
    </subcellularLocation>
</comment>
<dbReference type="CDD" id="cd09991">
    <property type="entry name" value="HDAC_classI"/>
    <property type="match status" value="1"/>
</dbReference>
<dbReference type="EMBL" id="GG662548">
    <property type="protein sequence ID" value="EAS02070.2"/>
    <property type="molecule type" value="Genomic_DNA"/>
</dbReference>
<dbReference type="GO" id="GO:0046872">
    <property type="term" value="F:metal ion binding"/>
    <property type="evidence" value="ECO:0007669"/>
    <property type="project" value="UniProtKB-KW"/>
</dbReference>
<feature type="active site" description="Proton acceptor" evidence="5">
    <location>
        <position position="166"/>
    </location>
</feature>
<comment type="catalytic activity">
    <reaction evidence="4">
        <text>N(6)-acetyl-L-lysyl-[histone] + H2O = L-lysyl-[histone] + acetate</text>
        <dbReference type="Rhea" id="RHEA:58196"/>
        <dbReference type="Rhea" id="RHEA-COMP:9845"/>
        <dbReference type="Rhea" id="RHEA-COMP:11338"/>
        <dbReference type="ChEBI" id="CHEBI:15377"/>
        <dbReference type="ChEBI" id="CHEBI:29969"/>
        <dbReference type="ChEBI" id="CHEBI:30089"/>
        <dbReference type="ChEBI" id="CHEBI:61930"/>
        <dbReference type="EC" id="3.5.1.98"/>
    </reaction>
</comment>
<dbReference type="PRINTS" id="PR01271">
    <property type="entry name" value="HISDACETLASE"/>
</dbReference>
<feature type="binding site" evidence="6">
    <location>
        <position position="124"/>
    </location>
    <ligand>
        <name>substrate</name>
    </ligand>
</feature>
<comment type="similarity">
    <text evidence="4">Belongs to the histone deacetylase family. HD Type 1 subfamily.</text>
</comment>
<keyword evidence="4" id="KW-0805">Transcription regulation</keyword>
<dbReference type="GO" id="GO:0141221">
    <property type="term" value="F:histone deacetylase activity, hydrolytic mechanism"/>
    <property type="evidence" value="ECO:0007669"/>
    <property type="project" value="UniProtKB-EC"/>
</dbReference>
<feature type="domain" description="Histone deacetylase" evidence="8">
    <location>
        <begin position="31"/>
        <end position="343"/>
    </location>
</feature>
<sequence>MEDDIRTIYEGKRISYFYNPEIGKFYYSKDHPMKPKRVAMAHSLIQNFGLYKDLDVYTARQATFEEMIKFHDIEYINYLQNYVSNGWTQELKKLKQDPLINLESSYHINNPKKRQTSKVGDTSDCPGFEGLYNFCQISAGGSLDCASMIINQQSDIAINWGGGLHHAKKKEASGFCYVNDIVLCALELLKYYPRVIYIDIDVHHGDGVEEAFFLTNRVMTVSFHEYGDDFFPGSGSLNSIGDGPGKYHAINVPLRPGINDETFEQVFKDVMKKVMEVYRPNVILLQCGADSLAYDKLGHFNLSTKGHGKAVEYMKSFGIPLILMGGGGYNVPNVARCWAYETSICVGNKIDGNIPITEPFYDYFGPDHKLHVTPKNNVDNKNTKDELHQKVSTVHEYLRQIESAPSMAFHHTPDNSKFAEEEQNIDEEFDYDMDDEELERYFKQKEKPIIMNNRYI</sequence>
<dbReference type="InParanoid" id="I7LWK7"/>
<gene>
    <name evidence="9" type="ORF">TTHERM_00502610</name>
</gene>
<feature type="binding site" evidence="7">
    <location>
        <position position="201"/>
    </location>
    <ligand>
        <name>a divalent metal cation</name>
        <dbReference type="ChEBI" id="CHEBI:60240"/>
    </ligand>
</feature>
<keyword evidence="4" id="KW-0539">Nucleus</keyword>
<dbReference type="InterPro" id="IPR023801">
    <property type="entry name" value="His_deacetylse_dom"/>
</dbReference>
<dbReference type="PANTHER" id="PTHR10625">
    <property type="entry name" value="HISTONE DEACETYLASE HDAC1-RELATED"/>
    <property type="match status" value="1"/>
</dbReference>
<evidence type="ECO:0000256" key="3">
    <source>
        <dbReference type="ARBA" id="ARBA00022853"/>
    </source>
</evidence>
<dbReference type="AlphaFoldDB" id="I7LWK7"/>
<dbReference type="InterPro" id="IPR023696">
    <property type="entry name" value="Ureohydrolase_dom_sf"/>
</dbReference>
<evidence type="ECO:0000256" key="1">
    <source>
        <dbReference type="ARBA" id="ARBA00012111"/>
    </source>
</evidence>
<dbReference type="SUPFAM" id="SSF52768">
    <property type="entry name" value="Arginase/deacetylase"/>
    <property type="match status" value="1"/>
</dbReference>
<evidence type="ECO:0000256" key="2">
    <source>
        <dbReference type="ARBA" id="ARBA00022801"/>
    </source>
</evidence>
<dbReference type="KEGG" id="tet:TTHERM_00502610"/>
<evidence type="ECO:0000256" key="7">
    <source>
        <dbReference type="PIRSR" id="PIRSR037913-3"/>
    </source>
</evidence>
<proteinExistence type="inferred from homology"/>
<dbReference type="HOGENOM" id="CLU_007727_7_4_1"/>
<evidence type="ECO:0000256" key="5">
    <source>
        <dbReference type="PIRSR" id="PIRSR037913-1"/>
    </source>
</evidence>
<dbReference type="RefSeq" id="XP_001022315.2">
    <property type="nucleotide sequence ID" value="XM_001022315.3"/>
</dbReference>
<dbReference type="PRINTS" id="PR01270">
    <property type="entry name" value="HDASUPER"/>
</dbReference>
<keyword evidence="3 4" id="KW-0156">Chromatin regulator</keyword>